<evidence type="ECO:0000313" key="7">
    <source>
        <dbReference type="EMBL" id="KAK1404341.1"/>
    </source>
</evidence>
<comment type="caution">
    <text evidence="7">The sequence shown here is derived from an EMBL/GenBank/DDBJ whole genome shotgun (WGS) entry which is preliminary data.</text>
</comment>
<reference evidence="7" key="2">
    <citation type="submission" date="2023-05" db="EMBL/GenBank/DDBJ databases">
        <authorList>
            <person name="Schelkunov M.I."/>
        </authorList>
    </citation>
    <scope>NUCLEOTIDE SEQUENCE</scope>
    <source>
        <strain evidence="7">Hsosn_3</strain>
        <tissue evidence="7">Leaf</tissue>
    </source>
</reference>
<dbReference type="GO" id="GO:0016787">
    <property type="term" value="F:hydrolase activity"/>
    <property type="evidence" value="ECO:0007669"/>
    <property type="project" value="TreeGrafter"/>
</dbReference>
<dbReference type="PANTHER" id="PTHR10426">
    <property type="entry name" value="STRICTOSIDINE SYNTHASE-RELATED"/>
    <property type="match status" value="1"/>
</dbReference>
<evidence type="ECO:0000256" key="2">
    <source>
        <dbReference type="ARBA" id="ARBA00009191"/>
    </source>
</evidence>
<evidence type="ECO:0000256" key="3">
    <source>
        <dbReference type="ARBA" id="ARBA00022554"/>
    </source>
</evidence>
<dbReference type="Pfam" id="PF03088">
    <property type="entry name" value="Str_synth"/>
    <property type="match status" value="1"/>
</dbReference>
<dbReference type="GO" id="GO:0012505">
    <property type="term" value="C:endomembrane system"/>
    <property type="evidence" value="ECO:0007669"/>
    <property type="project" value="TreeGrafter"/>
</dbReference>
<accession>A0AAD8NDI6</accession>
<dbReference type="GO" id="GO:0005773">
    <property type="term" value="C:vacuole"/>
    <property type="evidence" value="ECO:0007669"/>
    <property type="project" value="UniProtKB-SubCell"/>
</dbReference>
<keyword evidence="8" id="KW-1185">Reference proteome</keyword>
<protein>
    <submittedName>
        <fullName evidence="7">Strictosidine synthase transcription factor WD40-like family</fullName>
    </submittedName>
</protein>
<keyword evidence="3" id="KW-0926">Vacuole</keyword>
<evidence type="ECO:0000259" key="6">
    <source>
        <dbReference type="Pfam" id="PF03088"/>
    </source>
</evidence>
<evidence type="ECO:0000256" key="1">
    <source>
        <dbReference type="ARBA" id="ARBA00004116"/>
    </source>
</evidence>
<dbReference type="AlphaFoldDB" id="A0AAD8NDI6"/>
<gene>
    <name evidence="7" type="ORF">POM88_003946</name>
</gene>
<keyword evidence="5" id="KW-0732">Signal</keyword>
<feature type="chain" id="PRO_5042229930" evidence="5">
    <location>
        <begin position="30"/>
        <end position="343"/>
    </location>
</feature>
<name>A0AAD8NDI6_9APIA</name>
<dbReference type="SUPFAM" id="SSF63829">
    <property type="entry name" value="Calcium-dependent phosphotriesterase"/>
    <property type="match status" value="1"/>
</dbReference>
<feature type="domain" description="Strictosidine synthase conserved region" evidence="6">
    <location>
        <begin position="168"/>
        <end position="249"/>
    </location>
</feature>
<sequence>MASNVSQPNYFHVLLLAFVTLHSLPQAKSCANHTLDATFSELHLPAGCSGPSSITFDHKGEGPYVGSADGRIFKYDVDTTEFKEYCVGNAHRSKKSCDAVDFTKAPTACGRPMGLSFDAKTGDMYYVDAIYGLQRVKSGGGGVAQPVCSSVGGSPLSFPSSVATGGPNGELYFTDYSKKYNLKNFYSSLTNNSVDSSGRLMTYDINTKQTKVLADNLNGAAGCVPSKDGSFVLVTELMGKSIKKYYITGPKAHTSEHFRTLDGFPTGIKATPEGDFWLTMNQMNGDKKTTSPMCIKMDHTGKDLHVVDLGSKYSEQFVPGVEERNGKLYVGSTTTPYVGVYKL</sequence>
<dbReference type="InterPro" id="IPR011042">
    <property type="entry name" value="6-blade_b-propeller_TolB-like"/>
</dbReference>
<comment type="subcellular location">
    <subcellularLocation>
        <location evidence="1">Vacuole</location>
    </subcellularLocation>
</comment>
<reference evidence="7" key="1">
    <citation type="submission" date="2023-02" db="EMBL/GenBank/DDBJ databases">
        <title>Genome of toxic invasive species Heracleum sosnowskyi carries increased number of genes despite the absence of recent whole-genome duplications.</title>
        <authorList>
            <person name="Schelkunov M."/>
            <person name="Shtratnikova V."/>
            <person name="Makarenko M."/>
            <person name="Klepikova A."/>
            <person name="Omelchenko D."/>
            <person name="Novikova G."/>
            <person name="Obukhova E."/>
            <person name="Bogdanov V."/>
            <person name="Penin A."/>
            <person name="Logacheva M."/>
        </authorList>
    </citation>
    <scope>NUCLEOTIDE SEQUENCE</scope>
    <source>
        <strain evidence="7">Hsosn_3</strain>
        <tissue evidence="7">Leaf</tissue>
    </source>
</reference>
<dbReference type="InterPro" id="IPR018119">
    <property type="entry name" value="Strictosidine_synth_cons-reg"/>
</dbReference>
<dbReference type="PANTHER" id="PTHR10426:SF136">
    <property type="entry name" value="PROTEIN STRICTOSIDINE SYNTHASE-LIKE 9-LIKE"/>
    <property type="match status" value="1"/>
</dbReference>
<dbReference type="Proteomes" id="UP001237642">
    <property type="component" value="Unassembled WGS sequence"/>
</dbReference>
<keyword evidence="4" id="KW-0325">Glycoprotein</keyword>
<evidence type="ECO:0000256" key="4">
    <source>
        <dbReference type="ARBA" id="ARBA00023180"/>
    </source>
</evidence>
<evidence type="ECO:0000313" key="8">
    <source>
        <dbReference type="Proteomes" id="UP001237642"/>
    </source>
</evidence>
<feature type="signal peptide" evidence="5">
    <location>
        <begin position="1"/>
        <end position="29"/>
    </location>
</feature>
<organism evidence="7 8">
    <name type="scientific">Heracleum sosnowskyi</name>
    <dbReference type="NCBI Taxonomy" id="360622"/>
    <lineage>
        <taxon>Eukaryota</taxon>
        <taxon>Viridiplantae</taxon>
        <taxon>Streptophyta</taxon>
        <taxon>Embryophyta</taxon>
        <taxon>Tracheophyta</taxon>
        <taxon>Spermatophyta</taxon>
        <taxon>Magnoliopsida</taxon>
        <taxon>eudicotyledons</taxon>
        <taxon>Gunneridae</taxon>
        <taxon>Pentapetalae</taxon>
        <taxon>asterids</taxon>
        <taxon>campanulids</taxon>
        <taxon>Apiales</taxon>
        <taxon>Apiaceae</taxon>
        <taxon>Apioideae</taxon>
        <taxon>apioid superclade</taxon>
        <taxon>Tordylieae</taxon>
        <taxon>Tordyliinae</taxon>
        <taxon>Heracleum</taxon>
    </lineage>
</organism>
<proteinExistence type="inferred from homology"/>
<comment type="similarity">
    <text evidence="2">Belongs to the strictosidine synthase family.</text>
</comment>
<dbReference type="Gene3D" id="2.120.10.30">
    <property type="entry name" value="TolB, C-terminal domain"/>
    <property type="match status" value="1"/>
</dbReference>
<dbReference type="EMBL" id="JAUIZM010000001">
    <property type="protein sequence ID" value="KAK1404341.1"/>
    <property type="molecule type" value="Genomic_DNA"/>
</dbReference>
<evidence type="ECO:0000256" key="5">
    <source>
        <dbReference type="SAM" id="SignalP"/>
    </source>
</evidence>